<dbReference type="OrthoDB" id="9770415at2"/>
<feature type="transmembrane region" description="Helical" evidence="8">
    <location>
        <begin position="59"/>
        <end position="80"/>
    </location>
</feature>
<dbReference type="InterPro" id="IPR003593">
    <property type="entry name" value="AAA+_ATPase"/>
</dbReference>
<keyword evidence="6 8" id="KW-1133">Transmembrane helix</keyword>
<dbReference type="Proteomes" id="UP000050398">
    <property type="component" value="Unassembled WGS sequence"/>
</dbReference>
<evidence type="ECO:0000256" key="5">
    <source>
        <dbReference type="ARBA" id="ARBA00022840"/>
    </source>
</evidence>
<dbReference type="Gene3D" id="1.20.1560.10">
    <property type="entry name" value="ABC transporter type 1, transmembrane domain"/>
    <property type="match status" value="1"/>
</dbReference>
<dbReference type="FunFam" id="3.40.50.300:FF:000218">
    <property type="entry name" value="Multidrug ABC transporter ATP-binding protein"/>
    <property type="match status" value="1"/>
</dbReference>
<dbReference type="CDD" id="cd03251">
    <property type="entry name" value="ABCC_MsbA"/>
    <property type="match status" value="1"/>
</dbReference>
<dbReference type="InterPro" id="IPR027417">
    <property type="entry name" value="P-loop_NTPase"/>
</dbReference>
<dbReference type="SMART" id="SM00382">
    <property type="entry name" value="AAA"/>
    <property type="match status" value="1"/>
</dbReference>
<evidence type="ECO:0000256" key="3">
    <source>
        <dbReference type="ARBA" id="ARBA00022692"/>
    </source>
</evidence>
<evidence type="ECO:0000313" key="11">
    <source>
        <dbReference type="EMBL" id="KPL58517.1"/>
    </source>
</evidence>
<evidence type="ECO:0000256" key="8">
    <source>
        <dbReference type="SAM" id="Phobius"/>
    </source>
</evidence>
<evidence type="ECO:0000256" key="1">
    <source>
        <dbReference type="ARBA" id="ARBA00004651"/>
    </source>
</evidence>
<name>A0A0P6WQ76_9BACI</name>
<accession>A0A0P6WQ76</accession>
<evidence type="ECO:0000313" key="12">
    <source>
        <dbReference type="Proteomes" id="UP000050398"/>
    </source>
</evidence>
<dbReference type="InterPro" id="IPR036640">
    <property type="entry name" value="ABC1_TM_sf"/>
</dbReference>
<dbReference type="GO" id="GO:0015421">
    <property type="term" value="F:ABC-type oligopeptide transporter activity"/>
    <property type="evidence" value="ECO:0007669"/>
    <property type="project" value="TreeGrafter"/>
</dbReference>
<dbReference type="GO" id="GO:0005524">
    <property type="term" value="F:ATP binding"/>
    <property type="evidence" value="ECO:0007669"/>
    <property type="project" value="UniProtKB-KW"/>
</dbReference>
<evidence type="ECO:0000256" key="4">
    <source>
        <dbReference type="ARBA" id="ARBA00022741"/>
    </source>
</evidence>
<comment type="similarity">
    <text evidence="2">Belongs to the ABC transporter superfamily.</text>
</comment>
<feature type="transmembrane region" description="Helical" evidence="8">
    <location>
        <begin position="164"/>
        <end position="181"/>
    </location>
</feature>
<feature type="transmembrane region" description="Helical" evidence="8">
    <location>
        <begin position="18"/>
        <end position="39"/>
    </location>
</feature>
<keyword evidence="3 8" id="KW-0812">Transmembrane</keyword>
<dbReference type="GO" id="GO:0005886">
    <property type="term" value="C:plasma membrane"/>
    <property type="evidence" value="ECO:0007669"/>
    <property type="project" value="UniProtKB-SubCell"/>
</dbReference>
<dbReference type="eggNOG" id="COG1132">
    <property type="taxonomic scope" value="Bacteria"/>
</dbReference>
<dbReference type="InterPro" id="IPR011527">
    <property type="entry name" value="ABC1_TM_dom"/>
</dbReference>
<dbReference type="AlphaFoldDB" id="A0A0P6WQ76"/>
<dbReference type="Gene3D" id="3.40.50.300">
    <property type="entry name" value="P-loop containing nucleotide triphosphate hydrolases"/>
    <property type="match status" value="1"/>
</dbReference>
<evidence type="ECO:0000259" key="10">
    <source>
        <dbReference type="PROSITE" id="PS50929"/>
    </source>
</evidence>
<comment type="subcellular location">
    <subcellularLocation>
        <location evidence="1">Cell membrane</location>
        <topology evidence="1">Multi-pass membrane protein</topology>
    </subcellularLocation>
</comment>
<dbReference type="CDD" id="cd18549">
    <property type="entry name" value="ABC_6TM_YwjA_like"/>
    <property type="match status" value="1"/>
</dbReference>
<dbReference type="InterPro" id="IPR017871">
    <property type="entry name" value="ABC_transporter-like_CS"/>
</dbReference>
<dbReference type="GO" id="GO:0016887">
    <property type="term" value="F:ATP hydrolysis activity"/>
    <property type="evidence" value="ECO:0007669"/>
    <property type="project" value="InterPro"/>
</dbReference>
<dbReference type="InterPro" id="IPR003439">
    <property type="entry name" value="ABC_transporter-like_ATP-bd"/>
</dbReference>
<feature type="domain" description="ABC transporter" evidence="9">
    <location>
        <begin position="339"/>
        <end position="574"/>
    </location>
</feature>
<sequence>MTFPVKKFLSYYKPYRSIFLIVLFSALITSSLTLVFPLLVRYVTKDILARSLSTAFEDVLWVGGVMVVLVVAQNVGNYIVDYKGHEIGARMETDMRGELFAHLQKLSFRFYDKEKTGRLMSRVTNDLLMVSELYHHGPEDYVKYLVRFVGAFVILFWINGPLTLTVFCFFPVLGFFSLYFNKKLNRALTDNKERIGDINAQVEDSLSGIRVVQTFTNESLEIRKFNVENERFLDSRRKTYRAEAYFYNGTEAFIQLITVTIVIFGSLQIVNASLDLADLITFLLYIGFMIEPIQRLTHMSTQFQEGVTGFQRFREIMDIKSDIENATDAKILANVEGHLSLKNISFHFDPALGAVFKDLTLEIPPGEYVALVGPSGAGKTTLSSLISRFYDVTAGGIYVDGKNVKDLDLHSLRSNIGIVQQDVYLFSGTVMENIRYGHPEATDEEVMMAAQQANAHEFICCLPQGYHSEIGQRGVRLSGGQKQRLSIARVFLKNPPILILDEATSALDNESESIVKASLESLAKGRTTLVIAHRLSTIRNAGRIVVLSNGRIVEEGTHEALLNQDGPYSSLYSKQFEVQV</sequence>
<reference evidence="11 12" key="1">
    <citation type="submission" date="2015-08" db="EMBL/GenBank/DDBJ databases">
        <title>Draft Genome Sequence of Bacillus vietnamensis UCD-SED5.</title>
        <authorList>
            <person name="Lee R.D."/>
            <person name="Jospin G."/>
            <person name="Lang J.M."/>
            <person name="Coil D.A."/>
            <person name="Eisen J.A."/>
        </authorList>
    </citation>
    <scope>NUCLEOTIDE SEQUENCE [LARGE SCALE GENOMIC DNA]</scope>
    <source>
        <strain evidence="11 12">UCD-SED5</strain>
    </source>
</reference>
<dbReference type="PROSITE" id="PS50929">
    <property type="entry name" value="ABC_TM1F"/>
    <property type="match status" value="1"/>
</dbReference>
<dbReference type="PATRIC" id="fig|218284.4.peg.1583"/>
<dbReference type="PROSITE" id="PS00211">
    <property type="entry name" value="ABC_TRANSPORTER_1"/>
    <property type="match status" value="1"/>
</dbReference>
<feature type="domain" description="ABC transmembrane type-1" evidence="10">
    <location>
        <begin position="20"/>
        <end position="305"/>
    </location>
</feature>
<organism evidence="11 12">
    <name type="scientific">Rossellomorea vietnamensis</name>
    <dbReference type="NCBI Taxonomy" id="218284"/>
    <lineage>
        <taxon>Bacteria</taxon>
        <taxon>Bacillati</taxon>
        <taxon>Bacillota</taxon>
        <taxon>Bacilli</taxon>
        <taxon>Bacillales</taxon>
        <taxon>Bacillaceae</taxon>
        <taxon>Rossellomorea</taxon>
    </lineage>
</organism>
<dbReference type="PANTHER" id="PTHR43394:SF1">
    <property type="entry name" value="ATP-BINDING CASSETTE SUB-FAMILY B MEMBER 10, MITOCHONDRIAL"/>
    <property type="match status" value="1"/>
</dbReference>
<evidence type="ECO:0000256" key="2">
    <source>
        <dbReference type="ARBA" id="ARBA00005417"/>
    </source>
</evidence>
<dbReference type="Pfam" id="PF00664">
    <property type="entry name" value="ABC_membrane"/>
    <property type="match status" value="1"/>
</dbReference>
<gene>
    <name evidence="11" type="ORF">AM506_16860</name>
</gene>
<dbReference type="PANTHER" id="PTHR43394">
    <property type="entry name" value="ATP-DEPENDENT PERMEASE MDL1, MITOCHONDRIAL"/>
    <property type="match status" value="1"/>
</dbReference>
<keyword evidence="5" id="KW-0067">ATP-binding</keyword>
<dbReference type="EMBL" id="LIXZ01000015">
    <property type="protein sequence ID" value="KPL58517.1"/>
    <property type="molecule type" value="Genomic_DNA"/>
</dbReference>
<proteinExistence type="inferred from homology"/>
<comment type="caution">
    <text evidence="11">The sequence shown here is derived from an EMBL/GenBank/DDBJ whole genome shotgun (WGS) entry which is preliminary data.</text>
</comment>
<protein>
    <submittedName>
        <fullName evidence="11">Thiamine ABC transporter permease</fullName>
    </submittedName>
</protein>
<dbReference type="SUPFAM" id="SSF52540">
    <property type="entry name" value="P-loop containing nucleoside triphosphate hydrolases"/>
    <property type="match status" value="1"/>
</dbReference>
<dbReference type="SUPFAM" id="SSF90123">
    <property type="entry name" value="ABC transporter transmembrane region"/>
    <property type="match status" value="1"/>
</dbReference>
<feature type="transmembrane region" description="Helical" evidence="8">
    <location>
        <begin position="245"/>
        <end position="270"/>
    </location>
</feature>
<dbReference type="Pfam" id="PF00005">
    <property type="entry name" value="ABC_tran"/>
    <property type="match status" value="1"/>
</dbReference>
<keyword evidence="4" id="KW-0547">Nucleotide-binding</keyword>
<dbReference type="RefSeq" id="WP_060673640.1">
    <property type="nucleotide sequence ID" value="NZ_LIXZ01000015.1"/>
</dbReference>
<evidence type="ECO:0000259" key="9">
    <source>
        <dbReference type="PROSITE" id="PS50893"/>
    </source>
</evidence>
<evidence type="ECO:0000256" key="6">
    <source>
        <dbReference type="ARBA" id="ARBA00022989"/>
    </source>
</evidence>
<keyword evidence="7 8" id="KW-0472">Membrane</keyword>
<dbReference type="PROSITE" id="PS50893">
    <property type="entry name" value="ABC_TRANSPORTER_2"/>
    <property type="match status" value="1"/>
</dbReference>
<evidence type="ECO:0000256" key="7">
    <source>
        <dbReference type="ARBA" id="ARBA00023136"/>
    </source>
</evidence>
<dbReference type="InterPro" id="IPR039421">
    <property type="entry name" value="Type_1_exporter"/>
</dbReference>